<organism evidence="2 3">
    <name type="scientific">Pseudochelatococcus contaminans</name>
    <dbReference type="NCBI Taxonomy" id="1538103"/>
    <lineage>
        <taxon>Bacteria</taxon>
        <taxon>Pseudomonadati</taxon>
        <taxon>Pseudomonadota</taxon>
        <taxon>Alphaproteobacteria</taxon>
        <taxon>Hyphomicrobiales</taxon>
        <taxon>Chelatococcaceae</taxon>
        <taxon>Pseudochelatococcus</taxon>
    </lineage>
</organism>
<protein>
    <recommendedName>
        <fullName evidence="4">DUF3572 family protein</fullName>
    </recommendedName>
</protein>
<evidence type="ECO:0000313" key="3">
    <source>
        <dbReference type="Proteomes" id="UP000537592"/>
    </source>
</evidence>
<dbReference type="EMBL" id="JACICC010000001">
    <property type="protein sequence ID" value="MBB3808627.1"/>
    <property type="molecule type" value="Genomic_DNA"/>
</dbReference>
<gene>
    <name evidence="2" type="ORF">FHS81_000681</name>
</gene>
<dbReference type="Pfam" id="PF12096">
    <property type="entry name" value="DUF3572"/>
    <property type="match status" value="1"/>
</dbReference>
<dbReference type="AlphaFoldDB" id="A0A7W6EG02"/>
<reference evidence="2 3" key="1">
    <citation type="submission" date="2020-08" db="EMBL/GenBank/DDBJ databases">
        <title>Genomic Encyclopedia of Type Strains, Phase IV (KMG-IV): sequencing the most valuable type-strain genomes for metagenomic binning, comparative biology and taxonomic classification.</title>
        <authorList>
            <person name="Goeker M."/>
        </authorList>
    </citation>
    <scope>NUCLEOTIDE SEQUENCE [LARGE SCALE GENOMIC DNA]</scope>
    <source>
        <strain evidence="2 3">DSM 28760</strain>
    </source>
</reference>
<evidence type="ECO:0008006" key="4">
    <source>
        <dbReference type="Google" id="ProtNLM"/>
    </source>
</evidence>
<dbReference type="RefSeq" id="WP_183750599.1">
    <property type="nucleotide sequence ID" value="NZ_JACICC010000001.1"/>
</dbReference>
<keyword evidence="3" id="KW-1185">Reference proteome</keyword>
<dbReference type="InterPro" id="IPR021955">
    <property type="entry name" value="DUF3572"/>
</dbReference>
<name>A0A7W6EG02_9HYPH</name>
<feature type="region of interest" description="Disordered" evidence="1">
    <location>
        <begin position="89"/>
        <end position="109"/>
    </location>
</feature>
<sequence length="109" mass="11436">MNRPTVDKADFTHEALAIAALSFLASDPERLGRFLAVTGLGPETLRDAAARPGFLTAILDYLMSDETLLVAFAANAGIAPEAVTRAQARLADTEGVKDAEGNAGENDFS</sequence>
<dbReference type="Proteomes" id="UP000537592">
    <property type="component" value="Unassembled WGS sequence"/>
</dbReference>
<evidence type="ECO:0000256" key="1">
    <source>
        <dbReference type="SAM" id="MobiDB-lite"/>
    </source>
</evidence>
<feature type="compositionally biased region" description="Basic and acidic residues" evidence="1">
    <location>
        <begin position="91"/>
        <end position="100"/>
    </location>
</feature>
<comment type="caution">
    <text evidence="2">The sequence shown here is derived from an EMBL/GenBank/DDBJ whole genome shotgun (WGS) entry which is preliminary data.</text>
</comment>
<proteinExistence type="predicted"/>
<evidence type="ECO:0000313" key="2">
    <source>
        <dbReference type="EMBL" id="MBB3808627.1"/>
    </source>
</evidence>
<accession>A0A7W6EG02</accession>